<evidence type="ECO:0000313" key="7">
    <source>
        <dbReference type="EMBL" id="SPF76084.1"/>
    </source>
</evidence>
<accession>A0A2R8AJN0</accession>
<proteinExistence type="predicted"/>
<dbReference type="Pfam" id="PF12838">
    <property type="entry name" value="Fer4_7"/>
    <property type="match status" value="1"/>
</dbReference>
<evidence type="ECO:0000256" key="4">
    <source>
        <dbReference type="ARBA" id="ARBA00023014"/>
    </source>
</evidence>
<dbReference type="PANTHER" id="PTHR43687">
    <property type="entry name" value="ADENYLYLSULFATE REDUCTASE, BETA SUBUNIT"/>
    <property type="match status" value="1"/>
</dbReference>
<keyword evidence="4" id="KW-0411">Iron-sulfur</keyword>
<keyword evidence="8" id="KW-1185">Reference proteome</keyword>
<feature type="domain" description="4Fe-4S ferredoxin-type" evidence="6">
    <location>
        <begin position="495"/>
        <end position="524"/>
    </location>
</feature>
<gene>
    <name evidence="7" type="primary">rsxB</name>
    <name evidence="7" type="ORF">ALP8811_01084</name>
</gene>
<reference evidence="7 8" key="1">
    <citation type="submission" date="2018-03" db="EMBL/GenBank/DDBJ databases">
        <authorList>
            <person name="Keele B.F."/>
        </authorList>
    </citation>
    <scope>NUCLEOTIDE SEQUENCE [LARGE SCALE GENOMIC DNA]</scope>
    <source>
        <strain evidence="7 8">CECT 8811</strain>
    </source>
</reference>
<name>A0A2R8AJN0_9RHOB</name>
<feature type="region of interest" description="Disordered" evidence="5">
    <location>
        <begin position="628"/>
        <end position="652"/>
    </location>
</feature>
<dbReference type="InterPro" id="IPR017896">
    <property type="entry name" value="4Fe4S_Fe-S-bd"/>
</dbReference>
<dbReference type="InterPro" id="IPR050572">
    <property type="entry name" value="Fe-S_Ferredoxin"/>
</dbReference>
<dbReference type="AlphaFoldDB" id="A0A2R8AJN0"/>
<protein>
    <submittedName>
        <fullName evidence="7">Electron transport complex subunit RsxB</fullName>
    </submittedName>
</protein>
<feature type="domain" description="4Fe-4S ferredoxin-type" evidence="6">
    <location>
        <begin position="526"/>
        <end position="555"/>
    </location>
</feature>
<dbReference type="GO" id="GO:0046872">
    <property type="term" value="F:metal ion binding"/>
    <property type="evidence" value="ECO:0007669"/>
    <property type="project" value="UniProtKB-KW"/>
</dbReference>
<dbReference type="PANTHER" id="PTHR43687:SF4">
    <property type="entry name" value="BLR5484 PROTEIN"/>
    <property type="match status" value="1"/>
</dbReference>
<evidence type="ECO:0000256" key="2">
    <source>
        <dbReference type="ARBA" id="ARBA00022723"/>
    </source>
</evidence>
<evidence type="ECO:0000256" key="5">
    <source>
        <dbReference type="SAM" id="MobiDB-lite"/>
    </source>
</evidence>
<evidence type="ECO:0000256" key="1">
    <source>
        <dbReference type="ARBA" id="ARBA00022485"/>
    </source>
</evidence>
<organism evidence="7 8">
    <name type="scientific">Aliiroseovarius pelagivivens</name>
    <dbReference type="NCBI Taxonomy" id="1639690"/>
    <lineage>
        <taxon>Bacteria</taxon>
        <taxon>Pseudomonadati</taxon>
        <taxon>Pseudomonadota</taxon>
        <taxon>Alphaproteobacteria</taxon>
        <taxon>Rhodobacterales</taxon>
        <taxon>Paracoccaceae</taxon>
        <taxon>Aliiroseovarius</taxon>
    </lineage>
</organism>
<dbReference type="EMBL" id="OMOI01000001">
    <property type="protein sequence ID" value="SPF76084.1"/>
    <property type="molecule type" value="Genomic_DNA"/>
</dbReference>
<dbReference type="PROSITE" id="PS51379">
    <property type="entry name" value="4FE4S_FER_2"/>
    <property type="match status" value="3"/>
</dbReference>
<sequence>MGGNLDKTLILCDCSGSQAIDGTALSNATGASVSKLHSALCTAEIEQVAAAISGGDAIICCAQEHRLFEALAEEIGTPAPPVLDLRDRAGWSEDPASKLPKMAALVAEAALPAPSEKVLDVRSEGLCLIIGAEPVAIPAAEALKDHLGVTVLLTDGADLPVTRAYDVIRGRLKSAQGALGQFSVQIDALEQLDPAGRGAPRLTAPRDGGQSECDIILDLTGDIPLFPAPEKREGYLRADPAHAPSISKVVMQASHLVGTFEKPLYIKAEPMLCAHSRASQPGCSRCLDACPTGAIQPNGDHVIIDPMICAGCGACSSLCPSGAISYDAPPVDLTMRRVQTLARAYLEAGGEAPRLLVVNDHGSEMIRLSARFGRGLPADVIPLELSALAAFGHAEMLAAAAAGFADVTLVLAPGVDADVITYEAELARALGAGVTLLDSSDPDAMSDALYDADAPAPVASPVRPVGSRRQVARQAAIALNPGVEALSLPEGAPYGATLIDTDACTLCLSCVSLCPSGALGDNPDMPQLRFQEDACLQCGICASTCPEKAITLAPQMNLTPAALDQQVLHEEEPFACVECGALFGVKSTIEKITEKLAGNHAMFANPEAVRMIQMCDDCRVNAQYHAKNNPFEGGERPRPRTTADYLSKRRDH</sequence>
<feature type="domain" description="4Fe-4S ferredoxin-type" evidence="6">
    <location>
        <begin position="300"/>
        <end position="329"/>
    </location>
</feature>
<evidence type="ECO:0000256" key="3">
    <source>
        <dbReference type="ARBA" id="ARBA00023004"/>
    </source>
</evidence>
<dbReference type="GO" id="GO:0051539">
    <property type="term" value="F:4 iron, 4 sulfur cluster binding"/>
    <property type="evidence" value="ECO:0007669"/>
    <property type="project" value="UniProtKB-KW"/>
</dbReference>
<keyword evidence="3" id="KW-0408">Iron</keyword>
<dbReference type="Pfam" id="PF13187">
    <property type="entry name" value="Fer4_9"/>
    <property type="match status" value="1"/>
</dbReference>
<dbReference type="Gene3D" id="3.30.70.20">
    <property type="match status" value="2"/>
</dbReference>
<dbReference type="Proteomes" id="UP000244911">
    <property type="component" value="Unassembled WGS sequence"/>
</dbReference>
<dbReference type="InterPro" id="IPR017900">
    <property type="entry name" value="4Fe4S_Fe_S_CS"/>
</dbReference>
<keyword evidence="2" id="KW-0479">Metal-binding</keyword>
<keyword evidence="1" id="KW-0004">4Fe-4S</keyword>
<evidence type="ECO:0000313" key="8">
    <source>
        <dbReference type="Proteomes" id="UP000244911"/>
    </source>
</evidence>
<evidence type="ECO:0000259" key="6">
    <source>
        <dbReference type="PROSITE" id="PS51379"/>
    </source>
</evidence>
<dbReference type="PROSITE" id="PS00198">
    <property type="entry name" value="4FE4S_FER_1"/>
    <property type="match status" value="3"/>
</dbReference>
<dbReference type="SUPFAM" id="SSF54862">
    <property type="entry name" value="4Fe-4S ferredoxins"/>
    <property type="match status" value="1"/>
</dbReference>